<keyword evidence="1" id="KW-0812">Transmembrane</keyword>
<dbReference type="KEGG" id="mcoo:MCOO_19240"/>
<organism evidence="2 3">
    <name type="scientific">Mycobacterium cookii</name>
    <dbReference type="NCBI Taxonomy" id="1775"/>
    <lineage>
        <taxon>Bacteria</taxon>
        <taxon>Bacillati</taxon>
        <taxon>Actinomycetota</taxon>
        <taxon>Actinomycetes</taxon>
        <taxon>Mycobacteriales</taxon>
        <taxon>Mycobacteriaceae</taxon>
        <taxon>Mycobacterium</taxon>
    </lineage>
</organism>
<name>A0A7I7KW33_9MYCO</name>
<reference evidence="2 3" key="1">
    <citation type="journal article" date="2019" name="Emerg. Microbes Infect.">
        <title>Comprehensive subspecies identification of 175 nontuberculous mycobacteria species based on 7547 genomic profiles.</title>
        <authorList>
            <person name="Matsumoto Y."/>
            <person name="Kinjo T."/>
            <person name="Motooka D."/>
            <person name="Nabeya D."/>
            <person name="Jung N."/>
            <person name="Uechi K."/>
            <person name="Horii T."/>
            <person name="Iida T."/>
            <person name="Fujita J."/>
            <person name="Nakamura S."/>
        </authorList>
    </citation>
    <scope>NUCLEOTIDE SEQUENCE [LARGE SCALE GENOMIC DNA]</scope>
    <source>
        <strain evidence="2 3">JCM 12404</strain>
    </source>
</reference>
<dbReference type="RefSeq" id="WP_163776140.1">
    <property type="nucleotide sequence ID" value="NZ_AP022569.1"/>
</dbReference>
<feature type="transmembrane region" description="Helical" evidence="1">
    <location>
        <begin position="49"/>
        <end position="68"/>
    </location>
</feature>
<dbReference type="Proteomes" id="UP000465866">
    <property type="component" value="Chromosome"/>
</dbReference>
<feature type="transmembrane region" description="Helical" evidence="1">
    <location>
        <begin position="75"/>
        <end position="101"/>
    </location>
</feature>
<dbReference type="AlphaFoldDB" id="A0A7I7KW33"/>
<evidence type="ECO:0000313" key="2">
    <source>
        <dbReference type="EMBL" id="BBX45909.1"/>
    </source>
</evidence>
<dbReference type="EMBL" id="AP022569">
    <property type="protein sequence ID" value="BBX45909.1"/>
    <property type="molecule type" value="Genomic_DNA"/>
</dbReference>
<sequence length="154" mass="16500">MSFAEPPQPTTRMFARVLGPFFAVVSVVAAARTTEMSSLLSDFAANTSWSWSAGPFVLVGGLIIIALHSNWHGPAAVVVSISGWLIALRGLLLVAFPTAFMSMARWVIESGDIWRATCIVFAAIGLYLTYVGWMPTTHRPAAMVDVVSGSEIPS</sequence>
<keyword evidence="3" id="KW-1185">Reference proteome</keyword>
<protein>
    <submittedName>
        <fullName evidence="2">Uncharacterized protein</fullName>
    </submittedName>
</protein>
<keyword evidence="1" id="KW-1133">Transmembrane helix</keyword>
<evidence type="ECO:0000256" key="1">
    <source>
        <dbReference type="SAM" id="Phobius"/>
    </source>
</evidence>
<proteinExistence type="predicted"/>
<accession>A0A7I7KW33</accession>
<keyword evidence="1" id="KW-0472">Membrane</keyword>
<evidence type="ECO:0000313" key="3">
    <source>
        <dbReference type="Proteomes" id="UP000465866"/>
    </source>
</evidence>
<gene>
    <name evidence="2" type="ORF">MCOO_19240</name>
</gene>
<feature type="transmembrane region" description="Helical" evidence="1">
    <location>
        <begin position="113"/>
        <end position="133"/>
    </location>
</feature>